<evidence type="ECO:0000313" key="2">
    <source>
        <dbReference type="EMBL" id="KAF5826033.1"/>
    </source>
</evidence>
<gene>
    <name evidence="2" type="ORF">DUNSADRAFT_5296</name>
</gene>
<evidence type="ECO:0000256" key="1">
    <source>
        <dbReference type="SAM" id="MobiDB-lite"/>
    </source>
</evidence>
<name>A0ABQ7FUE6_DUNSA</name>
<protein>
    <recommendedName>
        <fullName evidence="4">Encoded protein</fullName>
    </recommendedName>
</protein>
<comment type="caution">
    <text evidence="2">The sequence shown here is derived from an EMBL/GenBank/DDBJ whole genome shotgun (WGS) entry which is preliminary data.</text>
</comment>
<reference evidence="2" key="1">
    <citation type="submission" date="2017-08" db="EMBL/GenBank/DDBJ databases">
        <authorList>
            <person name="Polle J.E."/>
            <person name="Barry K."/>
            <person name="Cushman J."/>
            <person name="Schmutz J."/>
            <person name="Tran D."/>
            <person name="Hathwaick L.T."/>
            <person name="Yim W.C."/>
            <person name="Jenkins J."/>
            <person name="Mckie-Krisberg Z.M."/>
            <person name="Prochnik S."/>
            <person name="Lindquist E."/>
            <person name="Dockter R.B."/>
            <person name="Adam C."/>
            <person name="Molina H."/>
            <person name="Bunkerborg J."/>
            <person name="Jin E."/>
            <person name="Buchheim M."/>
            <person name="Magnuson J."/>
        </authorList>
    </citation>
    <scope>NUCLEOTIDE SEQUENCE</scope>
    <source>
        <strain evidence="2">CCAP 19/18</strain>
    </source>
</reference>
<sequence>MWEEPLRKGPGPYGYGSIAGGTPPAAGATAGGSLMSYKGPRPGRCALRCSPA</sequence>
<keyword evidence="3" id="KW-1185">Reference proteome</keyword>
<dbReference type="Proteomes" id="UP000815325">
    <property type="component" value="Unassembled WGS sequence"/>
</dbReference>
<evidence type="ECO:0000313" key="3">
    <source>
        <dbReference type="Proteomes" id="UP000815325"/>
    </source>
</evidence>
<evidence type="ECO:0008006" key="4">
    <source>
        <dbReference type="Google" id="ProtNLM"/>
    </source>
</evidence>
<accession>A0ABQ7FUE6</accession>
<organism evidence="2 3">
    <name type="scientific">Dunaliella salina</name>
    <name type="common">Green alga</name>
    <name type="synonym">Protococcus salinus</name>
    <dbReference type="NCBI Taxonomy" id="3046"/>
    <lineage>
        <taxon>Eukaryota</taxon>
        <taxon>Viridiplantae</taxon>
        <taxon>Chlorophyta</taxon>
        <taxon>core chlorophytes</taxon>
        <taxon>Chlorophyceae</taxon>
        <taxon>CS clade</taxon>
        <taxon>Chlamydomonadales</taxon>
        <taxon>Dunaliellaceae</taxon>
        <taxon>Dunaliella</taxon>
    </lineage>
</organism>
<feature type="region of interest" description="Disordered" evidence="1">
    <location>
        <begin position="1"/>
        <end position="22"/>
    </location>
</feature>
<proteinExistence type="predicted"/>
<dbReference type="EMBL" id="MU071472">
    <property type="protein sequence ID" value="KAF5826033.1"/>
    <property type="molecule type" value="Genomic_DNA"/>
</dbReference>